<name>A0AAP4F7X3_9CORY</name>
<evidence type="ECO:0000313" key="2">
    <source>
        <dbReference type="Proteomes" id="UP001224412"/>
    </source>
</evidence>
<dbReference type="RefSeq" id="WP_284588835.1">
    <property type="nucleotide sequence ID" value="NZ_JASNUC010000004.1"/>
</dbReference>
<reference evidence="1" key="1">
    <citation type="submission" date="2023-05" db="EMBL/GenBank/DDBJ databases">
        <title>Metabolic capabilities are highly conserved among human nasal-associated Corynebacterium species in pangenomic analyses.</title>
        <authorList>
            <person name="Tran T.H."/>
            <person name="Roberts A.Q."/>
            <person name="Escapa I.F."/>
            <person name="Gao W."/>
            <person name="Conlan S."/>
            <person name="Kong H."/>
            <person name="Segre J.A."/>
            <person name="Kelly M.S."/>
            <person name="Lemon K.P."/>
        </authorList>
    </citation>
    <scope>NUCLEOTIDE SEQUENCE</scope>
    <source>
        <strain evidence="1">KPL2773</strain>
    </source>
</reference>
<dbReference type="Gene3D" id="1.20.1260.10">
    <property type="match status" value="1"/>
</dbReference>
<evidence type="ECO:0000313" key="1">
    <source>
        <dbReference type="EMBL" id="MDK4306717.1"/>
    </source>
</evidence>
<dbReference type="AlphaFoldDB" id="A0AAP4F7X3"/>
<organism evidence="1 2">
    <name type="scientific">Corynebacterium pseudodiphtheriticum</name>
    <dbReference type="NCBI Taxonomy" id="37637"/>
    <lineage>
        <taxon>Bacteria</taxon>
        <taxon>Bacillati</taxon>
        <taxon>Actinomycetota</taxon>
        <taxon>Actinomycetes</taxon>
        <taxon>Mycobacteriales</taxon>
        <taxon>Corynebacteriaceae</taxon>
        <taxon>Corynebacterium</taxon>
    </lineage>
</organism>
<sequence>MNPNNHLRSTGIAASIIAVGLALSGCNFSLDSIAENFGPEPDSALVKMAFSAEDEAANFAEPHPGLSELRAGQAGAIFEEIARICGHYPDGTSPTTCEIDRAQRSNYDGEHAVATTPEQALDQFLAALADAPQQSYPLLIEQAVALAETMGDHEATVELTAEKLPLEPPSTPANWDALVDWEYRLGYGLEMARAFSSGEDAQRIDEAAAQSDARLALLRQHGIARPERALAYNTGNFPEGLNDTNTQQFVTHALEETSQRWKQQAVEATDASWQKLAVLFAAETKSNHG</sequence>
<proteinExistence type="predicted"/>
<gene>
    <name evidence="1" type="ORF">QPX42_04010</name>
</gene>
<dbReference type="InterPro" id="IPR012347">
    <property type="entry name" value="Ferritin-like"/>
</dbReference>
<comment type="caution">
    <text evidence="1">The sequence shown here is derived from an EMBL/GenBank/DDBJ whole genome shotgun (WGS) entry which is preliminary data.</text>
</comment>
<dbReference type="Proteomes" id="UP001224412">
    <property type="component" value="Unassembled WGS sequence"/>
</dbReference>
<accession>A0AAP4F7X3</accession>
<evidence type="ECO:0008006" key="3">
    <source>
        <dbReference type="Google" id="ProtNLM"/>
    </source>
</evidence>
<dbReference type="EMBL" id="JASNVH010000005">
    <property type="protein sequence ID" value="MDK4306717.1"/>
    <property type="molecule type" value="Genomic_DNA"/>
</dbReference>
<protein>
    <recommendedName>
        <fullName evidence="3">DUF4439 domain-containing protein</fullName>
    </recommendedName>
</protein>